<dbReference type="RefSeq" id="WP_066189011.1">
    <property type="nucleotide sequence ID" value="NZ_JARMMB010000015.1"/>
</dbReference>
<gene>
    <name evidence="1" type="ORF">CWS20_18065</name>
</gene>
<dbReference type="Pfam" id="PF16868">
    <property type="entry name" value="NMT1_3"/>
    <property type="match status" value="1"/>
</dbReference>
<dbReference type="PANTHER" id="PTHR42941">
    <property type="entry name" value="SLL1037 PROTEIN"/>
    <property type="match status" value="1"/>
</dbReference>
<dbReference type="EMBL" id="PISD01000040">
    <property type="protein sequence ID" value="PKG27630.1"/>
    <property type="molecule type" value="Genomic_DNA"/>
</dbReference>
<accession>A0A2N0ZDN6</accession>
<dbReference type="Gene3D" id="3.40.190.10">
    <property type="entry name" value="Periplasmic binding protein-like II"/>
    <property type="match status" value="2"/>
</dbReference>
<name>A0A2N0ZDN6_9BACI</name>
<proteinExistence type="predicted"/>
<evidence type="ECO:0000313" key="2">
    <source>
        <dbReference type="Proteomes" id="UP000233343"/>
    </source>
</evidence>
<dbReference type="Proteomes" id="UP000233343">
    <property type="component" value="Unassembled WGS sequence"/>
</dbReference>
<dbReference type="PROSITE" id="PS51257">
    <property type="entry name" value="PROKAR_LIPOPROTEIN"/>
    <property type="match status" value="1"/>
</dbReference>
<protein>
    <recommendedName>
        <fullName evidence="3">C4-dicarboxylate ABC transporter substrate-binding protein</fullName>
    </recommendedName>
</protein>
<evidence type="ECO:0008006" key="3">
    <source>
        <dbReference type="Google" id="ProtNLM"/>
    </source>
</evidence>
<comment type="caution">
    <text evidence="1">The sequence shown here is derived from an EMBL/GenBank/DDBJ whole genome shotgun (WGS) entry which is preliminary data.</text>
</comment>
<dbReference type="NCBIfam" id="TIGR02122">
    <property type="entry name" value="TRAP_TAXI"/>
    <property type="match status" value="1"/>
</dbReference>
<dbReference type="AlphaFoldDB" id="A0A2N0ZDN6"/>
<sequence length="326" mass="35680">MKFSAFLCLIFLSLWFLAGCVYDGEKLGSSHKASIAPSEEISVGMKTLVVATGDMSGVYFPLGQGLSAIFEKYNGSAAGTRVTNASIQNAKLVSEKQADLGICMVDVLSLEEINQQNLRALTGLYSNYIQIVTTDRSIQSLEDLRGKRVSLGTEGSGTKLTAERVMEAANLMDKDIDFSYLSFTQSAAGLRNGTIDAAFLSSGLPNPVIQELIMEMDVNLVSIPKEVAEGMKAAYGVYSWEEISADTYESLEESVSTVTVKNVLLTHADLPDKEAYQLLQTIYQHLDEWKDFHPAAESIHPDEAMEDIPIEFHNGAKKYFKEIGGE</sequence>
<organism evidence="1 2">
    <name type="scientific">Cytobacillus horneckiae</name>
    <dbReference type="NCBI Taxonomy" id="549687"/>
    <lineage>
        <taxon>Bacteria</taxon>
        <taxon>Bacillati</taxon>
        <taxon>Bacillota</taxon>
        <taxon>Bacilli</taxon>
        <taxon>Bacillales</taxon>
        <taxon>Bacillaceae</taxon>
        <taxon>Cytobacillus</taxon>
    </lineage>
</organism>
<dbReference type="SUPFAM" id="SSF53850">
    <property type="entry name" value="Periplasmic binding protein-like II"/>
    <property type="match status" value="1"/>
</dbReference>
<evidence type="ECO:0000313" key="1">
    <source>
        <dbReference type="EMBL" id="PKG27630.1"/>
    </source>
</evidence>
<dbReference type="PANTHER" id="PTHR42941:SF1">
    <property type="entry name" value="SLL1037 PROTEIN"/>
    <property type="match status" value="1"/>
</dbReference>
<dbReference type="InterPro" id="IPR011852">
    <property type="entry name" value="TRAP_TAXI"/>
</dbReference>
<reference evidence="1 2" key="1">
    <citation type="journal article" date="2010" name="Int. J. Syst. Evol. Microbiol.">
        <title>Bacillus horneckiae sp. nov., isolated from a spacecraft-assembly clean room.</title>
        <authorList>
            <person name="Vaishampayan P."/>
            <person name="Probst A."/>
            <person name="Krishnamurthi S."/>
            <person name="Ghosh S."/>
            <person name="Osman S."/>
            <person name="McDowall A."/>
            <person name="Ruckmani A."/>
            <person name="Mayilraj S."/>
            <person name="Venkateswaran K."/>
        </authorList>
    </citation>
    <scope>NUCLEOTIDE SEQUENCE [LARGE SCALE GENOMIC DNA]</scope>
    <source>
        <strain evidence="2">1PO1SC</strain>
    </source>
</reference>
<keyword evidence="2" id="KW-1185">Reference proteome</keyword>